<dbReference type="PRINTS" id="PR00368">
    <property type="entry name" value="FADPNR"/>
</dbReference>
<dbReference type="PRINTS" id="PR00411">
    <property type="entry name" value="PNDRDTASEI"/>
</dbReference>
<dbReference type="InterPro" id="IPR001100">
    <property type="entry name" value="Pyr_nuc-diS_OxRdtase"/>
</dbReference>
<evidence type="ECO:0000313" key="9">
    <source>
        <dbReference type="Proteomes" id="UP000051733"/>
    </source>
</evidence>
<keyword evidence="3 4" id="KW-0274">FAD</keyword>
<keyword evidence="9" id="KW-1185">Reference proteome</keyword>
<keyword evidence="2" id="KW-0285">Flavoprotein</keyword>
<feature type="domain" description="FAD/NAD(P)-binding" evidence="7">
    <location>
        <begin position="3"/>
        <end position="311"/>
    </location>
</feature>
<dbReference type="InterPro" id="IPR023753">
    <property type="entry name" value="FAD/NAD-binding_dom"/>
</dbReference>
<dbReference type="SUPFAM" id="SSF51905">
    <property type="entry name" value="FAD/NAD(P)-binding domain"/>
    <property type="match status" value="1"/>
</dbReference>
<feature type="binding site" evidence="4">
    <location>
        <position position="257"/>
    </location>
    <ligand>
        <name>NAD(+)</name>
        <dbReference type="ChEBI" id="CHEBI:57540"/>
    </ligand>
</feature>
<dbReference type="GO" id="GO:0016491">
    <property type="term" value="F:oxidoreductase activity"/>
    <property type="evidence" value="ECO:0007669"/>
    <property type="project" value="InterPro"/>
</dbReference>
<protein>
    <submittedName>
        <fullName evidence="8">Glutathione reductase</fullName>
    </submittedName>
</protein>
<dbReference type="GO" id="GO:0000166">
    <property type="term" value="F:nucleotide binding"/>
    <property type="evidence" value="ECO:0007669"/>
    <property type="project" value="UniProtKB-KW"/>
</dbReference>
<sequence length="448" mass="48550">MDYDVMMIGSGHATWHGAVALAQQGKHVAIIEKDLVGGTCTNYGCDAKIALDGPFQLIEQLERFTGAGVDKAPDIHWSDLMTYKHQVIDPLAPTMTTLLNQLGVTMLTGTAKLVDAHTVTVDDHTYTSDYIVLGTGQRPATLDIPGAEYIHDSREFLDLPDMPERLVFIGAGIIAMEFAAMAATMGKTVHIVEFSDKTLAPFNQTYVARLRTKLQAQGVQFHFNEAVNEVVKNEKGITVTTAKGLILDCDYILGATGRVANIEDLGLESLGIQASKRGIVVNDHLQTTVPNIYASGDVIDKPQAKLTPTATFESNYIAQAILGNAAPISYPVIPSVVFTMPRLAEVGVTVTEAQAHPNTYHTQVLPFGKQLAFQYKRTLDAEATLVFDQAGYLVGASLYADDSDDLINLLTLIINGHYTATMLQQQIFAFPSATVGLLDLLSNLLPRN</sequence>
<feature type="disulfide bond" description="Redox-active" evidence="5">
    <location>
        <begin position="40"/>
        <end position="45"/>
    </location>
</feature>
<feature type="binding site" evidence="4">
    <location>
        <position position="193"/>
    </location>
    <ligand>
        <name>NAD(+)</name>
        <dbReference type="ChEBI" id="CHEBI:57540"/>
    </ligand>
</feature>
<evidence type="ECO:0000256" key="1">
    <source>
        <dbReference type="ARBA" id="ARBA00007532"/>
    </source>
</evidence>
<comment type="cofactor">
    <cofactor evidence="4">
        <name>FAD</name>
        <dbReference type="ChEBI" id="CHEBI:57692"/>
    </cofactor>
    <text evidence="4">Binds 1 FAD per subunit.</text>
</comment>
<feature type="binding site" evidence="4">
    <location>
        <position position="297"/>
    </location>
    <ligand>
        <name>FAD</name>
        <dbReference type="ChEBI" id="CHEBI:57692"/>
    </ligand>
</feature>
<dbReference type="InterPro" id="IPR036188">
    <property type="entry name" value="FAD/NAD-bd_sf"/>
</dbReference>
<proteinExistence type="inferred from homology"/>
<dbReference type="AlphaFoldDB" id="A0A0R2A5E8"/>
<dbReference type="Proteomes" id="UP000051733">
    <property type="component" value="Unassembled WGS sequence"/>
</dbReference>
<evidence type="ECO:0000256" key="4">
    <source>
        <dbReference type="PIRSR" id="PIRSR000350-3"/>
    </source>
</evidence>
<dbReference type="PANTHER" id="PTHR43014">
    <property type="entry name" value="MERCURIC REDUCTASE"/>
    <property type="match status" value="1"/>
</dbReference>
<evidence type="ECO:0000259" key="6">
    <source>
        <dbReference type="Pfam" id="PF02852"/>
    </source>
</evidence>
<evidence type="ECO:0000256" key="3">
    <source>
        <dbReference type="ARBA" id="ARBA00022827"/>
    </source>
</evidence>
<dbReference type="InterPro" id="IPR004099">
    <property type="entry name" value="Pyr_nucl-diS_OxRdtase_dimer"/>
</dbReference>
<evidence type="ECO:0000256" key="2">
    <source>
        <dbReference type="ARBA" id="ARBA00022630"/>
    </source>
</evidence>
<dbReference type="Pfam" id="PF02852">
    <property type="entry name" value="Pyr_redox_dim"/>
    <property type="match status" value="1"/>
</dbReference>
<dbReference type="Pfam" id="PF07992">
    <property type="entry name" value="Pyr_redox_2"/>
    <property type="match status" value="1"/>
</dbReference>
<evidence type="ECO:0000256" key="5">
    <source>
        <dbReference type="PIRSR" id="PIRSR000350-4"/>
    </source>
</evidence>
<evidence type="ECO:0000259" key="7">
    <source>
        <dbReference type="Pfam" id="PF07992"/>
    </source>
</evidence>
<keyword evidence="4" id="KW-0520">NAD</keyword>
<dbReference type="PATRIC" id="fig|1423813.3.peg.183"/>
<dbReference type="OrthoDB" id="9800167at2"/>
<gene>
    <name evidence="8" type="ORF">FC26_GL000171</name>
</gene>
<dbReference type="Gene3D" id="3.30.390.30">
    <property type="match status" value="1"/>
</dbReference>
<feature type="binding site" evidence="4">
    <location>
        <begin position="170"/>
        <end position="177"/>
    </location>
    <ligand>
        <name>NAD(+)</name>
        <dbReference type="ChEBI" id="CHEBI:57540"/>
    </ligand>
</feature>
<dbReference type="PIRSF" id="PIRSF000350">
    <property type="entry name" value="Mercury_reductase_MerA"/>
    <property type="match status" value="1"/>
</dbReference>
<comment type="caution">
    <text evidence="8">The sequence shown here is derived from an EMBL/GenBank/DDBJ whole genome shotgun (WGS) entry which is preliminary data.</text>
</comment>
<dbReference type="RefSeq" id="WP_057779855.1">
    <property type="nucleotide sequence ID" value="NZ_AYYY01000061.1"/>
</dbReference>
<dbReference type="EMBL" id="AYYY01000061">
    <property type="protein sequence ID" value="KRM60692.1"/>
    <property type="molecule type" value="Genomic_DNA"/>
</dbReference>
<organism evidence="8 9">
    <name type="scientific">Paucilactobacillus vaccinostercus DSM 20634</name>
    <dbReference type="NCBI Taxonomy" id="1423813"/>
    <lineage>
        <taxon>Bacteria</taxon>
        <taxon>Bacillati</taxon>
        <taxon>Bacillota</taxon>
        <taxon>Bacilli</taxon>
        <taxon>Lactobacillales</taxon>
        <taxon>Lactobacillaceae</taxon>
        <taxon>Paucilactobacillus</taxon>
    </lineage>
</organism>
<dbReference type="SUPFAM" id="SSF55424">
    <property type="entry name" value="FAD/NAD-linked reductases, dimerisation (C-terminal) domain"/>
    <property type="match status" value="1"/>
</dbReference>
<evidence type="ECO:0000313" key="8">
    <source>
        <dbReference type="EMBL" id="KRM60692.1"/>
    </source>
</evidence>
<reference evidence="8 9" key="1">
    <citation type="journal article" date="2015" name="Genome Announc.">
        <title>Expanding the biotechnology potential of lactobacilli through comparative genomics of 213 strains and associated genera.</title>
        <authorList>
            <person name="Sun Z."/>
            <person name="Harris H.M."/>
            <person name="McCann A."/>
            <person name="Guo C."/>
            <person name="Argimon S."/>
            <person name="Zhang W."/>
            <person name="Yang X."/>
            <person name="Jeffery I.B."/>
            <person name="Cooney J.C."/>
            <person name="Kagawa T.F."/>
            <person name="Liu W."/>
            <person name="Song Y."/>
            <person name="Salvetti E."/>
            <person name="Wrobel A."/>
            <person name="Rasinkangas P."/>
            <person name="Parkhill J."/>
            <person name="Rea M.C."/>
            <person name="O'Sullivan O."/>
            <person name="Ritari J."/>
            <person name="Douillard F.P."/>
            <person name="Paul Ross R."/>
            <person name="Yang R."/>
            <person name="Briner A.E."/>
            <person name="Felis G.E."/>
            <person name="de Vos W.M."/>
            <person name="Barrangou R."/>
            <person name="Klaenhammer T.R."/>
            <person name="Caufield P.W."/>
            <person name="Cui Y."/>
            <person name="Zhang H."/>
            <person name="O'Toole P.W."/>
        </authorList>
    </citation>
    <scope>NUCLEOTIDE SEQUENCE [LARGE SCALE GENOMIC DNA]</scope>
    <source>
        <strain evidence="8 9">DSM 20634</strain>
    </source>
</reference>
<keyword evidence="4" id="KW-0547">Nucleotide-binding</keyword>
<comment type="similarity">
    <text evidence="1">Belongs to the class-I pyridine nucleotide-disulfide oxidoreductase family.</text>
</comment>
<name>A0A0R2A5E8_9LACO</name>
<dbReference type="Gene3D" id="3.50.50.60">
    <property type="entry name" value="FAD/NAD(P)-binding domain"/>
    <property type="match status" value="2"/>
</dbReference>
<feature type="domain" description="Pyridine nucleotide-disulphide oxidoreductase dimerisation" evidence="6">
    <location>
        <begin position="333"/>
        <end position="434"/>
    </location>
</feature>
<dbReference type="PANTHER" id="PTHR43014:SF5">
    <property type="entry name" value="GLUTATHIONE REDUCTASE (NADPH)"/>
    <property type="match status" value="1"/>
</dbReference>
<dbReference type="STRING" id="1423813.FC26_GL000171"/>
<dbReference type="InterPro" id="IPR016156">
    <property type="entry name" value="FAD/NAD-linked_Rdtase_dimer_sf"/>
</dbReference>
<accession>A0A0R2A5E8</accession>